<gene>
    <name evidence="2" type="ORF">D2L64_03410</name>
</gene>
<dbReference type="PANTHER" id="PTHR18964:SF173">
    <property type="entry name" value="GLUCOKINASE"/>
    <property type="match status" value="1"/>
</dbReference>
<accession>A0A418MZ76</accession>
<comment type="similarity">
    <text evidence="1">Belongs to the ROK (NagC/XylR) family.</text>
</comment>
<dbReference type="Gene3D" id="3.30.420.40">
    <property type="match status" value="2"/>
</dbReference>
<keyword evidence="3" id="KW-1185">Reference proteome</keyword>
<dbReference type="InterPro" id="IPR000600">
    <property type="entry name" value="ROK"/>
</dbReference>
<comment type="caution">
    <text evidence="2">The sequence shown here is derived from an EMBL/GenBank/DDBJ whole genome shotgun (WGS) entry which is preliminary data.</text>
</comment>
<dbReference type="EMBL" id="QXEC01000002">
    <property type="protein sequence ID" value="RIV40677.1"/>
    <property type="molecule type" value="Genomic_DNA"/>
</dbReference>
<dbReference type="InterPro" id="IPR043129">
    <property type="entry name" value="ATPase_NBD"/>
</dbReference>
<proteinExistence type="inferred from homology"/>
<name>A0A418MZ76_9ACTN</name>
<evidence type="ECO:0000256" key="1">
    <source>
        <dbReference type="ARBA" id="ARBA00006479"/>
    </source>
</evidence>
<dbReference type="Proteomes" id="UP000283832">
    <property type="component" value="Unassembled WGS sequence"/>
</dbReference>
<protein>
    <submittedName>
        <fullName evidence="2">ROK family protein</fullName>
    </submittedName>
</protein>
<dbReference type="PROSITE" id="PS01125">
    <property type="entry name" value="ROK"/>
    <property type="match status" value="1"/>
</dbReference>
<dbReference type="PANTHER" id="PTHR18964">
    <property type="entry name" value="ROK (REPRESSOR, ORF, KINASE) FAMILY"/>
    <property type="match status" value="1"/>
</dbReference>
<dbReference type="InterPro" id="IPR049874">
    <property type="entry name" value="ROK_cs"/>
</dbReference>
<dbReference type="AlphaFoldDB" id="A0A418MZ76"/>
<evidence type="ECO:0000313" key="2">
    <source>
        <dbReference type="EMBL" id="RIV40677.1"/>
    </source>
</evidence>
<evidence type="ECO:0000313" key="3">
    <source>
        <dbReference type="Proteomes" id="UP000283832"/>
    </source>
</evidence>
<dbReference type="RefSeq" id="WP_119573050.1">
    <property type="nucleotide sequence ID" value="NZ_QXEC01000002.1"/>
</dbReference>
<dbReference type="Pfam" id="PF00480">
    <property type="entry name" value="ROK"/>
    <property type="match status" value="1"/>
</dbReference>
<organism evidence="2 3">
    <name type="scientific">Micromonospora radicis</name>
    <dbReference type="NCBI Taxonomy" id="1894971"/>
    <lineage>
        <taxon>Bacteria</taxon>
        <taxon>Bacillati</taxon>
        <taxon>Actinomycetota</taxon>
        <taxon>Actinomycetes</taxon>
        <taxon>Micromonosporales</taxon>
        <taxon>Micromonosporaceae</taxon>
        <taxon>Micromonospora</taxon>
    </lineage>
</organism>
<dbReference type="SUPFAM" id="SSF53067">
    <property type="entry name" value="Actin-like ATPase domain"/>
    <property type="match status" value="1"/>
</dbReference>
<reference evidence="2 3" key="1">
    <citation type="submission" date="2018-08" db="EMBL/GenBank/DDBJ databases">
        <title>Jishengella sp. nov., isolated from a root of Azadirachta indica A. Juss. var. siamensis Valenton.</title>
        <authorList>
            <person name="Kuncharoen N."/>
            <person name="Tanasupawat S."/>
            <person name="Kudo T."/>
            <person name="Ohkuma M."/>
        </authorList>
    </citation>
    <scope>NUCLEOTIDE SEQUENCE [LARGE SCALE GENOMIC DNA]</scope>
    <source>
        <strain evidence="2 3">AZ1-13</strain>
    </source>
</reference>
<sequence length="350" mass="36163">MESTTVPVVVGIDNGGTSNNATVLTLDGRFLVDRLVETPSEVRSGPAAAVEAMARSFDGVLALTGLARGQVRAVGLDTPGPASATGVISSKGSTNFSQPAWRGYDIRGALEHRLGLPVVYHNDGNAAALYAHHGYFGADAMNRSSVAAIVGTGLGGGLVENGRVIAGAAGMAGELGHVHIPLSAVLEAGQPVPSCACGFAGDAESVASLTAIERNLLPYWLTRFPEHPLAGEPPARAAKLVRGYGERGDELAREIFAQQARALGALFTVAANFTDPHAYFVGGGVVETAPEFRDWFLATVREHTMLRAEQAALATFALVPDRDMAGARGVALAALEAVRAQPAPPPLVGD</sequence>
<dbReference type="OrthoDB" id="3509598at2"/>